<dbReference type="InterPro" id="IPR043519">
    <property type="entry name" value="NT_sf"/>
</dbReference>
<dbReference type="GO" id="GO:0090071">
    <property type="term" value="P:negative regulation of ribosome biogenesis"/>
    <property type="evidence" value="ECO:0007669"/>
    <property type="project" value="UniProtKB-UniRule"/>
</dbReference>
<dbReference type="EMBL" id="CADCWE010000031">
    <property type="protein sequence ID" value="CAA9525793.1"/>
    <property type="molecule type" value="Genomic_DNA"/>
</dbReference>
<evidence type="ECO:0000313" key="3">
    <source>
        <dbReference type="EMBL" id="CAA9525793.1"/>
    </source>
</evidence>
<dbReference type="Pfam" id="PF02410">
    <property type="entry name" value="RsfS"/>
    <property type="match status" value="1"/>
</dbReference>
<dbReference type="GO" id="GO:0042256">
    <property type="term" value="P:cytosolic ribosome assembly"/>
    <property type="evidence" value="ECO:0007669"/>
    <property type="project" value="UniProtKB-UniRule"/>
</dbReference>
<reference evidence="3" key="1">
    <citation type="submission" date="2020-02" db="EMBL/GenBank/DDBJ databases">
        <authorList>
            <person name="Meier V. D."/>
        </authorList>
    </citation>
    <scope>NUCLEOTIDE SEQUENCE</scope>
    <source>
        <strain evidence="3">AVDCRST_MAG73</strain>
    </source>
</reference>
<dbReference type="PANTHER" id="PTHR21043:SF0">
    <property type="entry name" value="MITOCHONDRIAL ASSEMBLY OF RIBOSOMAL LARGE SUBUNIT PROTEIN 1"/>
    <property type="match status" value="1"/>
</dbReference>
<accession>A0A6J4TJV3</accession>
<evidence type="ECO:0000256" key="2">
    <source>
        <dbReference type="HAMAP-Rule" id="MF_01477"/>
    </source>
</evidence>
<dbReference type="HAMAP" id="MF_01477">
    <property type="entry name" value="Iojap_RsfS"/>
    <property type="match status" value="1"/>
</dbReference>
<dbReference type="NCBIfam" id="TIGR00090">
    <property type="entry name" value="rsfS_iojap_ybeB"/>
    <property type="match status" value="1"/>
</dbReference>
<keyword evidence="2" id="KW-0810">Translation regulation</keyword>
<protein>
    <recommendedName>
        <fullName evidence="2">Ribosomal silencing factor RsfS</fullName>
    </recommendedName>
</protein>
<dbReference type="InterPro" id="IPR004394">
    <property type="entry name" value="Iojap/RsfS/C7orf30"/>
</dbReference>
<gene>
    <name evidence="2" type="primary">rsfS</name>
    <name evidence="3" type="ORF">AVDCRST_MAG73-545</name>
</gene>
<evidence type="ECO:0000256" key="1">
    <source>
        <dbReference type="ARBA" id="ARBA00010574"/>
    </source>
</evidence>
<keyword evidence="2" id="KW-0963">Cytoplasm</keyword>
<comment type="subunit">
    <text evidence="2">Interacts with ribosomal protein uL14 (rplN).</text>
</comment>
<comment type="similarity">
    <text evidence="1 2">Belongs to the Iojap/RsfS family.</text>
</comment>
<dbReference type="GO" id="GO:0005737">
    <property type="term" value="C:cytoplasm"/>
    <property type="evidence" value="ECO:0007669"/>
    <property type="project" value="UniProtKB-SubCell"/>
</dbReference>
<dbReference type="PANTHER" id="PTHR21043">
    <property type="entry name" value="IOJAP SUPERFAMILY ORTHOLOG"/>
    <property type="match status" value="1"/>
</dbReference>
<comment type="subcellular location">
    <subcellularLocation>
        <location evidence="2">Cytoplasm</location>
    </subcellularLocation>
</comment>
<dbReference type="Gene3D" id="3.30.460.10">
    <property type="entry name" value="Beta Polymerase, domain 2"/>
    <property type="match status" value="1"/>
</dbReference>
<dbReference type="SUPFAM" id="SSF81301">
    <property type="entry name" value="Nucleotidyltransferase"/>
    <property type="match status" value="1"/>
</dbReference>
<dbReference type="GO" id="GO:0017148">
    <property type="term" value="P:negative regulation of translation"/>
    <property type="evidence" value="ECO:0007669"/>
    <property type="project" value="UniProtKB-UniRule"/>
</dbReference>
<sequence length="179" mass="19381">MAAPAPPYTWGDGKSVRCVRTSVSKEPRRPGIDTETISPLQEEALLGPAAGVDDEDSESIVAMADPQSRDLALRIADVIADTPAADTVVLDIQALSPIADLFVICSGENERQLRAIAREIGDKLTEAGIRSERSEGDAASGWIVLDYGAVMVHVFDVEQRAFYRLEDRWSDAQTVLAIQ</sequence>
<proteinExistence type="inferred from homology"/>
<keyword evidence="2" id="KW-0678">Repressor</keyword>
<comment type="function">
    <text evidence="2">Functions as a ribosomal silencing factor. Interacts with ribosomal protein uL14 (rplN), blocking formation of intersubunit bridge B8. Prevents association of the 30S and 50S ribosomal subunits and the formation of functional ribosomes, thus repressing translation.</text>
</comment>
<dbReference type="GO" id="GO:0043023">
    <property type="term" value="F:ribosomal large subunit binding"/>
    <property type="evidence" value="ECO:0007669"/>
    <property type="project" value="TreeGrafter"/>
</dbReference>
<organism evidence="3">
    <name type="scientific">uncultured Thermomicrobiales bacterium</name>
    <dbReference type="NCBI Taxonomy" id="1645740"/>
    <lineage>
        <taxon>Bacteria</taxon>
        <taxon>Pseudomonadati</taxon>
        <taxon>Thermomicrobiota</taxon>
        <taxon>Thermomicrobia</taxon>
        <taxon>Thermomicrobiales</taxon>
        <taxon>environmental samples</taxon>
    </lineage>
</organism>
<name>A0A6J4TJV3_9BACT</name>
<dbReference type="AlphaFoldDB" id="A0A6J4TJV3"/>